<feature type="compositionally biased region" description="Basic and acidic residues" evidence="1">
    <location>
        <begin position="42"/>
        <end position="60"/>
    </location>
</feature>
<proteinExistence type="predicted"/>
<accession>A0A6J4ID96</accession>
<gene>
    <name evidence="2" type="ORF">AVDCRST_MAG52-1940</name>
</gene>
<feature type="compositionally biased region" description="Basic residues" evidence="1">
    <location>
        <begin position="177"/>
        <end position="187"/>
    </location>
</feature>
<reference evidence="2" key="1">
    <citation type="submission" date="2020-02" db="EMBL/GenBank/DDBJ databases">
        <authorList>
            <person name="Meier V. D."/>
        </authorList>
    </citation>
    <scope>NUCLEOTIDE SEQUENCE</scope>
    <source>
        <strain evidence="2">AVDCRST_MAG52</strain>
    </source>
</reference>
<feature type="compositionally biased region" description="Basic and acidic residues" evidence="1">
    <location>
        <begin position="120"/>
        <end position="138"/>
    </location>
</feature>
<protein>
    <submittedName>
        <fullName evidence="2">Carbon monoxide oxidation accessory protein CoxG</fullName>
    </submittedName>
</protein>
<feature type="non-terminal residue" evidence="2">
    <location>
        <position position="218"/>
    </location>
</feature>
<sequence length="218" mass="23956">EARRLGSSVRRPGEGVGGHHRPGRAGADHSGLRDAGAGRGRRVQDERLGRRRRDPRDLRGRGQAVGPEKAVVVRDARVGCGCAGERAGDGDDQPGAGGRREDEPDLLGRRRDRRPGRRRGSADDHGRREADGRPVLHGDRRRAHRCGRAPSDLCCGQLDHRGCTRPAACGRADGVRRQGRRSRGNVRRRPDPADGGRRRRRADAHRRPGRLPPRPPQL</sequence>
<evidence type="ECO:0000256" key="1">
    <source>
        <dbReference type="SAM" id="MobiDB-lite"/>
    </source>
</evidence>
<name>A0A6J4ID96_9ACTN</name>
<feature type="compositionally biased region" description="Basic and acidic residues" evidence="1">
    <location>
        <begin position="98"/>
        <end position="109"/>
    </location>
</feature>
<dbReference type="AlphaFoldDB" id="A0A6J4ID96"/>
<feature type="region of interest" description="Disordered" evidence="1">
    <location>
        <begin position="1"/>
        <end position="152"/>
    </location>
</feature>
<feature type="compositionally biased region" description="Basic residues" evidence="1">
    <location>
        <begin position="110"/>
        <end position="119"/>
    </location>
</feature>
<feature type="region of interest" description="Disordered" evidence="1">
    <location>
        <begin position="165"/>
        <end position="218"/>
    </location>
</feature>
<feature type="compositionally biased region" description="Basic residues" evidence="1">
    <location>
        <begin position="197"/>
        <end position="209"/>
    </location>
</feature>
<feature type="non-terminal residue" evidence="2">
    <location>
        <position position="1"/>
    </location>
</feature>
<dbReference type="EMBL" id="CADCTN010000136">
    <property type="protein sequence ID" value="CAA9246921.1"/>
    <property type="molecule type" value="Genomic_DNA"/>
</dbReference>
<organism evidence="2">
    <name type="scientific">uncultured Blastococcus sp</name>
    <dbReference type="NCBI Taxonomy" id="217144"/>
    <lineage>
        <taxon>Bacteria</taxon>
        <taxon>Bacillati</taxon>
        <taxon>Actinomycetota</taxon>
        <taxon>Actinomycetes</taxon>
        <taxon>Geodermatophilales</taxon>
        <taxon>Geodermatophilaceae</taxon>
        <taxon>Blastococcus</taxon>
        <taxon>environmental samples</taxon>
    </lineage>
</organism>
<evidence type="ECO:0000313" key="2">
    <source>
        <dbReference type="EMBL" id="CAA9246921.1"/>
    </source>
</evidence>